<keyword evidence="1" id="KW-0732">Signal</keyword>
<dbReference type="Proteomes" id="UP000007752">
    <property type="component" value="Chromosome 4"/>
</dbReference>
<proteinExistence type="predicted"/>
<evidence type="ECO:0000313" key="2">
    <source>
        <dbReference type="EMBL" id="CAI44619.1"/>
    </source>
</evidence>
<gene>
    <name evidence="2" type="ORF">B1168G10.3</name>
    <name evidence="3" type="ORF">OsJ_14014</name>
</gene>
<dbReference type="EMBL" id="CM000141">
    <property type="protein sequence ID" value="EAZ29959.1"/>
    <property type="molecule type" value="Genomic_DNA"/>
</dbReference>
<reference evidence="4" key="2">
    <citation type="journal article" date="2005" name="Nature">
        <title>The map-based sequence of the rice genome.</title>
        <authorList>
            <consortium name="International rice genome sequencing project (IRGSP)"/>
            <person name="Matsumoto T."/>
            <person name="Wu J."/>
            <person name="Kanamori H."/>
            <person name="Katayose Y."/>
            <person name="Fujisawa M."/>
            <person name="Namiki N."/>
            <person name="Mizuno H."/>
            <person name="Yamamoto K."/>
            <person name="Antonio B.A."/>
            <person name="Baba T."/>
            <person name="Sakata K."/>
            <person name="Nagamura Y."/>
            <person name="Aoki H."/>
            <person name="Arikawa K."/>
            <person name="Arita K."/>
            <person name="Bito T."/>
            <person name="Chiden Y."/>
            <person name="Fujitsuka N."/>
            <person name="Fukunaka R."/>
            <person name="Hamada M."/>
            <person name="Harada C."/>
            <person name="Hayashi A."/>
            <person name="Hijishita S."/>
            <person name="Honda M."/>
            <person name="Hosokawa S."/>
            <person name="Ichikawa Y."/>
            <person name="Idonuma A."/>
            <person name="Iijima M."/>
            <person name="Ikeda M."/>
            <person name="Ikeno M."/>
            <person name="Ito K."/>
            <person name="Ito S."/>
            <person name="Ito T."/>
            <person name="Ito Y."/>
            <person name="Ito Y."/>
            <person name="Iwabuchi A."/>
            <person name="Kamiya K."/>
            <person name="Karasawa W."/>
            <person name="Kurita K."/>
            <person name="Katagiri S."/>
            <person name="Kikuta A."/>
            <person name="Kobayashi H."/>
            <person name="Kobayashi N."/>
            <person name="Machita K."/>
            <person name="Maehara T."/>
            <person name="Masukawa M."/>
            <person name="Mizubayashi T."/>
            <person name="Mukai Y."/>
            <person name="Nagasaki H."/>
            <person name="Nagata Y."/>
            <person name="Naito S."/>
            <person name="Nakashima M."/>
            <person name="Nakama Y."/>
            <person name="Nakamichi Y."/>
            <person name="Nakamura M."/>
            <person name="Meguro A."/>
            <person name="Negishi M."/>
            <person name="Ohta I."/>
            <person name="Ohta T."/>
            <person name="Okamoto M."/>
            <person name="Ono N."/>
            <person name="Saji S."/>
            <person name="Sakaguchi M."/>
            <person name="Sakai K."/>
            <person name="Shibata M."/>
            <person name="Shimokawa T."/>
            <person name="Song J."/>
            <person name="Takazaki Y."/>
            <person name="Terasawa K."/>
            <person name="Tsugane M."/>
            <person name="Tsuji K."/>
            <person name="Ueda S."/>
            <person name="Waki K."/>
            <person name="Yamagata H."/>
            <person name="Yamamoto M."/>
            <person name="Yamamoto S."/>
            <person name="Yamane H."/>
            <person name="Yoshiki S."/>
            <person name="Yoshihara R."/>
            <person name="Yukawa K."/>
            <person name="Zhong H."/>
            <person name="Yano M."/>
            <person name="Yuan Q."/>
            <person name="Ouyang S."/>
            <person name="Liu J."/>
            <person name="Jones K.M."/>
            <person name="Gansberger K."/>
            <person name="Moffat K."/>
            <person name="Hill J."/>
            <person name="Bera J."/>
            <person name="Fadrosh D."/>
            <person name="Jin S."/>
            <person name="Johri S."/>
            <person name="Kim M."/>
            <person name="Overton L."/>
            <person name="Reardon M."/>
            <person name="Tsitrin T."/>
            <person name="Vuong H."/>
            <person name="Weaver B."/>
            <person name="Ciecko A."/>
            <person name="Tallon L."/>
            <person name="Jackson J."/>
            <person name="Pai G."/>
            <person name="Aken S.V."/>
            <person name="Utterback T."/>
            <person name="Reidmuller S."/>
            <person name="Feldblyum T."/>
            <person name="Hsiao J."/>
            <person name="Zismann V."/>
            <person name="Iobst S."/>
            <person name="de Vazeille A.R."/>
            <person name="Buell C.R."/>
            <person name="Ying K."/>
            <person name="Li Y."/>
            <person name="Lu T."/>
            <person name="Huang Y."/>
            <person name="Zhao Q."/>
            <person name="Feng Q."/>
            <person name="Zhang L."/>
            <person name="Zhu J."/>
            <person name="Weng Q."/>
            <person name="Mu J."/>
            <person name="Lu Y."/>
            <person name="Fan D."/>
            <person name="Liu Y."/>
            <person name="Guan J."/>
            <person name="Zhang Y."/>
            <person name="Yu S."/>
            <person name="Liu X."/>
            <person name="Zhang Y."/>
            <person name="Hong G."/>
            <person name="Han B."/>
            <person name="Choisne N."/>
            <person name="Demange N."/>
            <person name="Orjeda G."/>
            <person name="Samain S."/>
            <person name="Cattolico L."/>
            <person name="Pelletier E."/>
            <person name="Couloux A."/>
            <person name="Segurens B."/>
            <person name="Wincker P."/>
            <person name="D'Hont A."/>
            <person name="Scarpelli C."/>
            <person name="Weissenbach J."/>
            <person name="Salanoubat M."/>
            <person name="Quetier F."/>
            <person name="Yu Y."/>
            <person name="Kim H.R."/>
            <person name="Rambo T."/>
            <person name="Currie J."/>
            <person name="Collura K."/>
            <person name="Luo M."/>
            <person name="Yang T."/>
            <person name="Ammiraju J.S.S."/>
            <person name="Engler F."/>
            <person name="Soderlund C."/>
            <person name="Wing R.A."/>
            <person name="Palmer L.E."/>
            <person name="de la Bastide M."/>
            <person name="Spiegel L."/>
            <person name="Nascimento L."/>
            <person name="Zutavern T."/>
            <person name="O'Shaughnessy A."/>
            <person name="Dike S."/>
            <person name="Dedhia N."/>
            <person name="Preston R."/>
            <person name="Balija V."/>
            <person name="McCombie W.R."/>
            <person name="Chow T."/>
            <person name="Chen H."/>
            <person name="Chung M."/>
            <person name="Chen C."/>
            <person name="Shaw J."/>
            <person name="Wu H."/>
            <person name="Hsiao K."/>
            <person name="Chao Y."/>
            <person name="Chu M."/>
            <person name="Cheng C."/>
            <person name="Hour A."/>
            <person name="Lee P."/>
            <person name="Lin S."/>
            <person name="Lin Y."/>
            <person name="Liou J."/>
            <person name="Liu S."/>
            <person name="Hsing Y."/>
            <person name="Raghuvanshi S."/>
            <person name="Mohanty A."/>
            <person name="Bharti A.K."/>
            <person name="Gaur A."/>
            <person name="Gupta V."/>
            <person name="Kumar D."/>
            <person name="Ravi V."/>
            <person name="Vij S."/>
            <person name="Kapur A."/>
            <person name="Khurana P."/>
            <person name="Khurana P."/>
            <person name="Khurana J.P."/>
            <person name="Tyagi A.K."/>
            <person name="Gaikwad K."/>
            <person name="Singh A."/>
            <person name="Dalal V."/>
            <person name="Srivastava S."/>
            <person name="Dixit A."/>
            <person name="Pal A.K."/>
            <person name="Ghazi I.A."/>
            <person name="Yadav M."/>
            <person name="Pandit A."/>
            <person name="Bhargava A."/>
            <person name="Sureshbabu K."/>
            <person name="Batra K."/>
            <person name="Sharma T.R."/>
            <person name="Mohapatra T."/>
            <person name="Singh N.K."/>
            <person name="Messing J."/>
            <person name="Nelson A.B."/>
            <person name="Fuks G."/>
            <person name="Kavchok S."/>
            <person name="Keizer G."/>
            <person name="Linton E."/>
            <person name="Llaca V."/>
            <person name="Song R."/>
            <person name="Tanyolac B."/>
            <person name="Young S."/>
            <person name="Ho-Il K."/>
            <person name="Hahn J.H."/>
            <person name="Sangsakoo G."/>
            <person name="Vanavichit A."/>
            <person name="de Mattos Luiz.A.T."/>
            <person name="Zimmer P.D."/>
            <person name="Malone G."/>
            <person name="Dellagostin O."/>
            <person name="de Oliveira A.C."/>
            <person name="Bevan M."/>
            <person name="Bancroft I."/>
            <person name="Minx P."/>
            <person name="Cordum H."/>
            <person name="Wilson R."/>
            <person name="Cheng Z."/>
            <person name="Jin W."/>
            <person name="Jiang J."/>
            <person name="Leong S.A."/>
            <person name="Iwama H."/>
            <person name="Gojobori T."/>
            <person name="Itoh T."/>
            <person name="Niimura Y."/>
            <person name="Fujii Y."/>
            <person name="Habara T."/>
            <person name="Sakai H."/>
            <person name="Sato Y."/>
            <person name="Wilson G."/>
            <person name="Kumar K."/>
            <person name="McCouch S."/>
            <person name="Juretic N."/>
            <person name="Hoen D."/>
            <person name="Wright S."/>
            <person name="Bruskiewich R."/>
            <person name="Bureau T."/>
            <person name="Miyao A."/>
            <person name="Hirochika H."/>
            <person name="Nishikawa T."/>
            <person name="Kadowaki K."/>
            <person name="Sugiura M."/>
            <person name="Burr B."/>
            <person name="Sasaki T."/>
        </authorList>
    </citation>
    <scope>NUCLEOTIDE SEQUENCE [LARGE SCALE GENOMIC DNA]</scope>
    <source>
        <strain evidence="4">cv. Nipponbare</strain>
    </source>
</reference>
<reference evidence="2" key="1">
    <citation type="journal article" date="2002" name="Nature">
        <title>Sequence and analysis of rice chromosome 4.</title>
        <authorList>
            <person name="Feng Q."/>
            <person name="Zhang Y."/>
            <person name="Hao P."/>
            <person name="Wang S."/>
            <person name="Fu G."/>
            <person name="Huang Y."/>
            <person name="Li Y."/>
            <person name="Zhu J."/>
            <person name="Liu Y."/>
            <person name="Hu X."/>
            <person name="Jia P."/>
            <person name="Zhang Y."/>
            <person name="Zhao Q."/>
            <person name="Ying K."/>
            <person name="Yu S."/>
            <person name="Tang Y."/>
            <person name="Weng Q."/>
            <person name="Zhang L."/>
            <person name="Lu Y."/>
            <person name="Mu J."/>
            <person name="Lu Y."/>
            <person name="Zhang L.S."/>
            <person name="Yu Z."/>
            <person name="Fan D."/>
            <person name="Liu X."/>
            <person name="Lu T."/>
            <person name="Li C."/>
            <person name="Wu Y."/>
            <person name="Sun T."/>
            <person name="Lei H."/>
            <person name="Li T."/>
            <person name="Hu H."/>
            <person name="Guan J."/>
            <person name="Wu M."/>
            <person name="Zhang R."/>
            <person name="Zhou B."/>
            <person name="Chen Z."/>
            <person name="Chen L."/>
            <person name="Jin Z."/>
            <person name="Wang R."/>
            <person name="Yin H."/>
            <person name="Cai Z."/>
            <person name="Ren S."/>
            <person name="Lv G."/>
            <person name="Gu W."/>
            <person name="Zhu G."/>
            <person name="Tu Y."/>
            <person name="Jia J."/>
            <person name="Zhang Y."/>
            <person name="Chen J."/>
            <person name="Kang H."/>
            <person name="Chen X."/>
            <person name="Shao C."/>
            <person name="Sun Y."/>
            <person name="Hu Q."/>
            <person name="Zhang X."/>
            <person name="Zhang W."/>
            <person name="Wang L."/>
            <person name="Ding C."/>
            <person name="Sheng H."/>
            <person name="Gu J."/>
            <person name="Chen S."/>
            <person name="Ni L."/>
            <person name="Zhu F."/>
            <person name="Chen W."/>
            <person name="Lan L."/>
            <person name="Lai Y."/>
            <person name="Cheng Z."/>
            <person name="Gu M."/>
            <person name="Jiang J."/>
            <person name="Li J."/>
            <person name="Hong G."/>
            <person name="Xue Y."/>
            <person name="Han B."/>
        </authorList>
    </citation>
    <scope>NUCLEOTIDE SEQUENCE</scope>
</reference>
<reference evidence="4" key="5">
    <citation type="journal article" date="2008" name="Nucleic Acids Res.">
        <title>The rice annotation project database (RAP-DB): 2008 update.</title>
        <authorList>
            <consortium name="The rice annotation project (RAP)"/>
        </authorList>
    </citation>
    <scope>GENOME REANNOTATION</scope>
    <source>
        <strain evidence="4">cv. Nipponbare</strain>
    </source>
</reference>
<dbReference type="Proteomes" id="UP000000763">
    <property type="component" value="Chromosome 4"/>
</dbReference>
<name>Q5H9W7_ORYSJ</name>
<protein>
    <submittedName>
        <fullName evidence="2">B1168G10.3 protein</fullName>
    </submittedName>
</protein>
<reference evidence="3" key="3">
    <citation type="journal article" date="2005" name="PLoS Biol.">
        <title>The genomes of Oryza sativa: a history of duplications.</title>
        <authorList>
            <person name="Yu J."/>
            <person name="Wang J."/>
            <person name="Lin W."/>
            <person name="Li S."/>
            <person name="Li H."/>
            <person name="Zhou J."/>
            <person name="Ni P."/>
            <person name="Dong W."/>
            <person name="Hu S."/>
            <person name="Zeng C."/>
            <person name="Zhang J."/>
            <person name="Zhang Y."/>
            <person name="Li R."/>
            <person name="Xu Z."/>
            <person name="Li S."/>
            <person name="Li X."/>
            <person name="Zheng H."/>
            <person name="Cong L."/>
            <person name="Lin L."/>
            <person name="Yin J."/>
            <person name="Geng J."/>
            <person name="Li G."/>
            <person name="Shi J."/>
            <person name="Liu J."/>
            <person name="Lv H."/>
            <person name="Li J."/>
            <person name="Wang J."/>
            <person name="Deng Y."/>
            <person name="Ran L."/>
            <person name="Shi X."/>
            <person name="Wang X."/>
            <person name="Wu Q."/>
            <person name="Li C."/>
            <person name="Ren X."/>
            <person name="Wang J."/>
            <person name="Wang X."/>
            <person name="Li D."/>
            <person name="Liu D."/>
            <person name="Zhang X."/>
            <person name="Ji Z."/>
            <person name="Zhao W."/>
            <person name="Sun Y."/>
            <person name="Zhang Z."/>
            <person name="Bao J."/>
            <person name="Han Y."/>
            <person name="Dong L."/>
            <person name="Ji J."/>
            <person name="Chen P."/>
            <person name="Wu S."/>
            <person name="Liu J."/>
            <person name="Xiao Y."/>
            <person name="Bu D."/>
            <person name="Tan J."/>
            <person name="Yang L."/>
            <person name="Ye C."/>
            <person name="Zhang J."/>
            <person name="Xu J."/>
            <person name="Zhou Y."/>
            <person name="Yu Y."/>
            <person name="Zhang B."/>
            <person name="Zhuang S."/>
            <person name="Wei H."/>
            <person name="Liu B."/>
            <person name="Lei M."/>
            <person name="Yu H."/>
            <person name="Li Y."/>
            <person name="Xu H."/>
            <person name="Wei S."/>
            <person name="He X."/>
            <person name="Fang L."/>
            <person name="Zhang Z."/>
            <person name="Zhang Y."/>
            <person name="Huang X."/>
            <person name="Su Z."/>
            <person name="Tong W."/>
            <person name="Li J."/>
            <person name="Tong Z."/>
            <person name="Li S."/>
            <person name="Ye J."/>
            <person name="Wang L."/>
            <person name="Fang L."/>
            <person name="Lei T."/>
            <person name="Chen C."/>
            <person name="Chen H."/>
            <person name="Xu Z."/>
            <person name="Li H."/>
            <person name="Huang H."/>
            <person name="Zhang F."/>
            <person name="Xu H."/>
            <person name="Li N."/>
            <person name="Zhao C."/>
            <person name="Li S."/>
            <person name="Dong L."/>
            <person name="Huang Y."/>
            <person name="Li L."/>
            <person name="Xi Y."/>
            <person name="Qi Q."/>
            <person name="Li W."/>
            <person name="Zhang B."/>
            <person name="Hu W."/>
            <person name="Zhang Y."/>
            <person name="Tian X."/>
            <person name="Jiao Y."/>
            <person name="Liang X."/>
            <person name="Jin J."/>
            <person name="Gao L."/>
            <person name="Zheng W."/>
            <person name="Hao B."/>
            <person name="Liu S."/>
            <person name="Wang W."/>
            <person name="Yuan L."/>
            <person name="Cao M."/>
            <person name="McDermott J."/>
            <person name="Samudrala R."/>
            <person name="Wang J."/>
            <person name="Wong G.K."/>
            <person name="Yang H."/>
        </authorList>
    </citation>
    <scope>NUCLEOTIDE SEQUENCE [LARGE SCALE GENOMIC DNA]</scope>
</reference>
<sequence length="146" mass="16454">MTILLLVAFFCRIKKQAAMAAKNKRKKQPKLPPGPATMPVLGNMHQMLMNKPVFRWIHRLLDEMDIEIRSETLIFLVFLPFPVHQIGTAPSSSFRSSSGCHWGEARMSGGVGADQWHQRRAGSCQRARQVGGRRDDGHFASITELE</sequence>
<reference evidence="3" key="6">
    <citation type="submission" date="2008-12" db="EMBL/GenBank/DDBJ databases">
        <title>Improved gene annotation of the rice (Oryza sativa) genomes.</title>
        <authorList>
            <person name="Wang J."/>
            <person name="Li R."/>
            <person name="Fan W."/>
            <person name="Huang Q."/>
            <person name="Zhang J."/>
            <person name="Zhou Y."/>
            <person name="Hu Y."/>
            <person name="Zi S."/>
            <person name="Li J."/>
            <person name="Ni P."/>
            <person name="Zheng H."/>
            <person name="Zhang Y."/>
            <person name="Zhao M."/>
            <person name="Hao Q."/>
            <person name="McDermott J."/>
            <person name="Samudrala R."/>
            <person name="Kristiansen K."/>
            <person name="Wong G.K.-S."/>
        </authorList>
    </citation>
    <scope>NUCLEOTIDE SEQUENCE</scope>
</reference>
<dbReference type="EMBL" id="CR933498">
    <property type="protein sequence ID" value="CAI44619.1"/>
    <property type="molecule type" value="Genomic_DNA"/>
</dbReference>
<feature type="signal peptide" evidence="1">
    <location>
        <begin position="1"/>
        <end position="20"/>
    </location>
</feature>
<accession>A0A8I3B2F4</accession>
<organism evidence="3">
    <name type="scientific">Oryza sativa subsp. japonica</name>
    <name type="common">Rice</name>
    <dbReference type="NCBI Taxonomy" id="39947"/>
    <lineage>
        <taxon>Eukaryota</taxon>
        <taxon>Viridiplantae</taxon>
        <taxon>Streptophyta</taxon>
        <taxon>Embryophyta</taxon>
        <taxon>Tracheophyta</taxon>
        <taxon>Spermatophyta</taxon>
        <taxon>Magnoliopsida</taxon>
        <taxon>Liliopsida</taxon>
        <taxon>Poales</taxon>
        <taxon>Poaceae</taxon>
        <taxon>BOP clade</taxon>
        <taxon>Oryzoideae</taxon>
        <taxon>Oryzeae</taxon>
        <taxon>Oryzinae</taxon>
        <taxon>Oryza</taxon>
        <taxon>Oryza sativa</taxon>
    </lineage>
</organism>
<evidence type="ECO:0000313" key="4">
    <source>
        <dbReference type="Proteomes" id="UP000000763"/>
    </source>
</evidence>
<evidence type="ECO:0000256" key="1">
    <source>
        <dbReference type="SAM" id="SignalP"/>
    </source>
</evidence>
<accession>Q5H9W7</accession>
<feature type="chain" id="PRO_5010140039" evidence="1">
    <location>
        <begin position="21"/>
        <end position="146"/>
    </location>
</feature>
<evidence type="ECO:0000313" key="3">
    <source>
        <dbReference type="EMBL" id="EAZ29959.1"/>
    </source>
</evidence>
<dbReference type="AlphaFoldDB" id="Q5H9W7"/>
<accession>A3ARM0</accession>
<reference evidence="2" key="4">
    <citation type="submission" date="2005-01" db="EMBL/GenBank/DDBJ databases">
        <authorList>
            <person name="Han B."/>
            <person name="Feng Q."/>
            <person name="Huang Y.C."/>
            <person name="Li Y."/>
            <person name="Zhu J.J."/>
            <person name="Zhao Q."/>
            <person name="Hu X."/>
            <person name="Liu Y.L."/>
            <person name="Mu J."/>
            <person name="Yu Z."/>
            <person name="Chen L."/>
            <person name="Fan D.L."/>
            <person name="Weng Q.J."/>
            <person name="Zhang L."/>
            <person name="Lu Y.Q."/>
            <person name="Yu S.L."/>
            <person name="Liu X.H."/>
            <person name="Lu T.T."/>
            <person name="Zhang Y.J."/>
            <person name="Lu Y."/>
            <person name="Li C."/>
            <person name="Li T."/>
            <person name="Zhang Y."/>
            <person name="Hu H."/>
            <person name="Jia P.X."/>
            <person name="Qian Y.M."/>
            <person name="Ying K."/>
            <person name="Zhou B."/>
            <person name="Chen Z.H."/>
            <person name="Hao P."/>
            <person name="Zhang L."/>
            <person name="Wu M."/>
            <person name="Zhang R.Q."/>
            <person name="Guan J.P."/>
            <person name="Fu G."/>
            <person name="Wang S.Y."/>
            <person name="Ren S.X."/>
            <person name="Lv G."/>
            <person name="Lin W."/>
            <person name="Gu W.Q."/>
            <person name="Zhu G.F."/>
            <person name="Tu Y.F."/>
            <person name="Jia J."/>
            <person name="Yin H.F."/>
            <person name="Zhang Y."/>
            <person name="Cai Z."/>
            <person name="Chen J."/>
            <person name="Kang H."/>
            <person name="Chen X.Y."/>
            <person name="Shao C.Y."/>
            <person name="Sun Y."/>
            <person name="Hu Q.P."/>
            <person name="Zhang X.L."/>
            <person name="Zhang W."/>
            <person name="Wang L.J."/>
            <person name="Ding C.W."/>
            <person name="Sheng H.H."/>
            <person name="Gu J.L."/>
            <person name="Chen S.T."/>
            <person name="Ni L."/>
            <person name="Zhu F.H."/>
            <person name="Hong G.F."/>
        </authorList>
    </citation>
    <scope>NUCLEOTIDE SEQUENCE</scope>
</reference>